<dbReference type="Proteomes" id="UP000242418">
    <property type="component" value="Unassembled WGS sequence"/>
</dbReference>
<gene>
    <name evidence="1" type="ORF">SAMN05216370_3007</name>
</gene>
<dbReference type="Pfam" id="PF06718">
    <property type="entry name" value="DUF1203"/>
    <property type="match status" value="1"/>
</dbReference>
<reference evidence="1 2" key="1">
    <citation type="submission" date="2016-10" db="EMBL/GenBank/DDBJ databases">
        <authorList>
            <person name="Varghese N."/>
            <person name="Submissions S."/>
        </authorList>
    </citation>
    <scope>NUCLEOTIDE SEQUENCE [LARGE SCALE GENOMIC DNA]</scope>
    <source>
        <strain evidence="1 2">DSM 17833</strain>
    </source>
</reference>
<dbReference type="PIRSF" id="PIRSF034110">
    <property type="entry name" value="DUF1203"/>
    <property type="match status" value="1"/>
</dbReference>
<organism evidence="1 2">
    <name type="scientific">Pseudomonas peli</name>
    <dbReference type="NCBI Taxonomy" id="592361"/>
    <lineage>
        <taxon>Bacteria</taxon>
        <taxon>Pseudomonadati</taxon>
        <taxon>Pseudomonadota</taxon>
        <taxon>Gammaproteobacteria</taxon>
        <taxon>Pseudomonadales</taxon>
        <taxon>Pseudomonadaceae</taxon>
        <taxon>Pseudomonas</taxon>
    </lineage>
</organism>
<keyword evidence="2" id="KW-1185">Reference proteome</keyword>
<sequence>MTLPTDTAPIALRVHGIAHAEAMHIWQGGLDANGQLPVQRPAEGLANPCRHCLSLITPGATKLVLAHRPFAALQPYAETGPIFLHQQPCERYEQATLPAWFAFLEPAIVRGYGSDDWIRYDTGQVVPGKSLTAVCQQILSDPHVAYVHIRSKFNCFQCRVERASEG</sequence>
<dbReference type="RefSeq" id="WP_090253823.1">
    <property type="nucleotide sequence ID" value="NZ_FMTL01000002.1"/>
</dbReference>
<evidence type="ECO:0000313" key="1">
    <source>
        <dbReference type="EMBL" id="SCW70813.1"/>
    </source>
</evidence>
<accession>A0AB37Z9Q8</accession>
<evidence type="ECO:0008006" key="3">
    <source>
        <dbReference type="Google" id="ProtNLM"/>
    </source>
</evidence>
<dbReference type="InterPro" id="IPR009593">
    <property type="entry name" value="DUF1203"/>
</dbReference>
<protein>
    <recommendedName>
        <fullName evidence="3">DUF1203 domain-containing protein</fullName>
    </recommendedName>
</protein>
<comment type="caution">
    <text evidence="1">The sequence shown here is derived from an EMBL/GenBank/DDBJ whole genome shotgun (WGS) entry which is preliminary data.</text>
</comment>
<dbReference type="AlphaFoldDB" id="A0AB37Z9Q8"/>
<evidence type="ECO:0000313" key="2">
    <source>
        <dbReference type="Proteomes" id="UP000242418"/>
    </source>
</evidence>
<dbReference type="EMBL" id="FMTL01000002">
    <property type="protein sequence ID" value="SCW70813.1"/>
    <property type="molecule type" value="Genomic_DNA"/>
</dbReference>
<proteinExistence type="predicted"/>
<name>A0AB37Z9Q8_9PSED</name>